<dbReference type="InterPro" id="IPR029063">
    <property type="entry name" value="SAM-dependent_MTases_sf"/>
</dbReference>
<dbReference type="Pfam" id="PF13489">
    <property type="entry name" value="Methyltransf_23"/>
    <property type="match status" value="1"/>
</dbReference>
<accession>A0ABV0JLG2</accession>
<dbReference type="Proteomes" id="UP001442494">
    <property type="component" value="Unassembled WGS sequence"/>
</dbReference>
<protein>
    <submittedName>
        <fullName evidence="1">Methyltransferase domain-containing protein</fullName>
    </submittedName>
</protein>
<evidence type="ECO:0000313" key="2">
    <source>
        <dbReference type="Proteomes" id="UP001442494"/>
    </source>
</evidence>
<dbReference type="GO" id="GO:0032259">
    <property type="term" value="P:methylation"/>
    <property type="evidence" value="ECO:0007669"/>
    <property type="project" value="UniProtKB-KW"/>
</dbReference>
<proteinExistence type="predicted"/>
<dbReference type="EMBL" id="JAMPKK010000011">
    <property type="protein sequence ID" value="MEP0864274.1"/>
    <property type="molecule type" value="Genomic_DNA"/>
</dbReference>
<dbReference type="RefSeq" id="WP_190427464.1">
    <property type="nucleotide sequence ID" value="NZ_JAMPKK010000011.1"/>
</dbReference>
<gene>
    <name evidence="1" type="ORF">NDI37_07310</name>
</gene>
<keyword evidence="2" id="KW-1185">Reference proteome</keyword>
<reference evidence="1 2" key="1">
    <citation type="submission" date="2022-04" db="EMBL/GenBank/DDBJ databases">
        <title>Positive selection, recombination, and allopatry shape intraspecific diversity of widespread and dominant cyanobacteria.</title>
        <authorList>
            <person name="Wei J."/>
            <person name="Shu W."/>
            <person name="Hu C."/>
        </authorList>
    </citation>
    <scope>NUCLEOTIDE SEQUENCE [LARGE SCALE GENOMIC DNA]</scope>
    <source>
        <strain evidence="1 2">GB2-A5</strain>
    </source>
</reference>
<dbReference type="Gene3D" id="3.40.50.150">
    <property type="entry name" value="Vaccinia Virus protein VP39"/>
    <property type="match status" value="1"/>
</dbReference>
<comment type="caution">
    <text evidence="1">The sequence shown here is derived from an EMBL/GenBank/DDBJ whole genome shotgun (WGS) entry which is preliminary data.</text>
</comment>
<dbReference type="PANTHER" id="PTHR43861">
    <property type="entry name" value="TRANS-ACONITATE 2-METHYLTRANSFERASE-RELATED"/>
    <property type="match status" value="1"/>
</dbReference>
<evidence type="ECO:0000313" key="1">
    <source>
        <dbReference type="EMBL" id="MEP0864274.1"/>
    </source>
</evidence>
<dbReference type="SUPFAM" id="SSF53335">
    <property type="entry name" value="S-adenosyl-L-methionine-dependent methyltransferases"/>
    <property type="match status" value="1"/>
</dbReference>
<sequence>MKKVQPQDSWRESWKYSYPYDLLEIYGEMSYRGYAYAYANRRQHTLELVQKIARPGAKVLDVAAGQGNFTLSLAELGYEVTWNDLREELVDYVKLKWERGVIHYAPGDIFSLGFEGCFDVILITEIIEHVAHPDDFLYKIAQLVKVGGYIVMSTPNGEYFQNRLPKYSDCPDPSQFEEIQFQPNADGHIFLLHLDEVELLAKKAGLTVVETRLFTNTLTNGHLKLGTVLKLVPRNWVDACESFTRSLPFSWRKKIHTGMVCLLSRSSDITS</sequence>
<name>A0ABV0JLG2_9CYAN</name>
<dbReference type="GO" id="GO:0008168">
    <property type="term" value="F:methyltransferase activity"/>
    <property type="evidence" value="ECO:0007669"/>
    <property type="project" value="UniProtKB-KW"/>
</dbReference>
<organism evidence="1 2">
    <name type="scientific">Funiculus sociatus GB2-A5</name>
    <dbReference type="NCBI Taxonomy" id="2933946"/>
    <lineage>
        <taxon>Bacteria</taxon>
        <taxon>Bacillati</taxon>
        <taxon>Cyanobacteriota</taxon>
        <taxon>Cyanophyceae</taxon>
        <taxon>Coleofasciculales</taxon>
        <taxon>Coleofasciculaceae</taxon>
        <taxon>Funiculus</taxon>
    </lineage>
</organism>
<keyword evidence="1" id="KW-0808">Transferase</keyword>
<dbReference type="CDD" id="cd02440">
    <property type="entry name" value="AdoMet_MTases"/>
    <property type="match status" value="1"/>
</dbReference>
<keyword evidence="1" id="KW-0489">Methyltransferase</keyword>